<dbReference type="RefSeq" id="WP_154282932.1">
    <property type="nucleotide sequence ID" value="NZ_JBHUJQ010000001.1"/>
</dbReference>
<reference evidence="1 2" key="1">
    <citation type="submission" date="2019-11" db="EMBL/GenBank/DDBJ databases">
        <title>Pedobacter petrophilus genome.</title>
        <authorList>
            <person name="Feldbauer M.J."/>
            <person name="Newman J.D."/>
        </authorList>
    </citation>
    <scope>NUCLEOTIDE SEQUENCE [LARGE SCALE GENOMIC DNA]</scope>
    <source>
        <strain evidence="1 2">LMG 29686</strain>
    </source>
</reference>
<evidence type="ECO:0000313" key="1">
    <source>
        <dbReference type="EMBL" id="MRX78528.1"/>
    </source>
</evidence>
<gene>
    <name evidence="1" type="ORF">GJU39_20835</name>
</gene>
<dbReference type="Proteomes" id="UP000487757">
    <property type="component" value="Unassembled WGS sequence"/>
</dbReference>
<organism evidence="1 2">
    <name type="scientific">Pedobacter petrophilus</name>
    <dbReference type="NCBI Taxonomy" id="1908241"/>
    <lineage>
        <taxon>Bacteria</taxon>
        <taxon>Pseudomonadati</taxon>
        <taxon>Bacteroidota</taxon>
        <taxon>Sphingobacteriia</taxon>
        <taxon>Sphingobacteriales</taxon>
        <taxon>Sphingobacteriaceae</taxon>
        <taxon>Pedobacter</taxon>
    </lineage>
</organism>
<protein>
    <submittedName>
        <fullName evidence="1">DUF4142 domain-containing protein</fullName>
    </submittedName>
</protein>
<comment type="caution">
    <text evidence="1">The sequence shown here is derived from an EMBL/GenBank/DDBJ whole genome shotgun (WGS) entry which is preliminary data.</text>
</comment>
<dbReference type="EMBL" id="WKKH01000057">
    <property type="protein sequence ID" value="MRX78528.1"/>
    <property type="molecule type" value="Genomic_DNA"/>
</dbReference>
<keyword evidence="2" id="KW-1185">Reference proteome</keyword>
<name>A0A7K0G3Y8_9SPHI</name>
<proteinExistence type="predicted"/>
<evidence type="ECO:0000313" key="2">
    <source>
        <dbReference type="Proteomes" id="UP000487757"/>
    </source>
</evidence>
<dbReference type="AlphaFoldDB" id="A0A7K0G3Y8"/>
<dbReference type="OrthoDB" id="765580at2"/>
<accession>A0A7K0G3Y8</accession>
<sequence length="77" mass="8129">MIFAAGAAIRGSILSQVDALTQNADAAEQETIGKILKDMNTAVRTPGKEGKALLSKLQEPNGAAFDKAFMRGQVDTH</sequence>